<gene>
    <name evidence="2" type="ORF">Hypma_001345</name>
</gene>
<dbReference type="AlphaFoldDB" id="A0A369K142"/>
<dbReference type="OrthoDB" id="2918055at2759"/>
<dbReference type="EMBL" id="LUEZ02000012">
    <property type="protein sequence ID" value="RDB28341.1"/>
    <property type="molecule type" value="Genomic_DNA"/>
</dbReference>
<organism evidence="2 3">
    <name type="scientific">Hypsizygus marmoreus</name>
    <name type="common">White beech mushroom</name>
    <name type="synonym">Agaricus marmoreus</name>
    <dbReference type="NCBI Taxonomy" id="39966"/>
    <lineage>
        <taxon>Eukaryota</taxon>
        <taxon>Fungi</taxon>
        <taxon>Dikarya</taxon>
        <taxon>Basidiomycota</taxon>
        <taxon>Agaricomycotina</taxon>
        <taxon>Agaricomycetes</taxon>
        <taxon>Agaricomycetidae</taxon>
        <taxon>Agaricales</taxon>
        <taxon>Tricholomatineae</taxon>
        <taxon>Lyophyllaceae</taxon>
        <taxon>Hypsizygus</taxon>
    </lineage>
</organism>
<dbReference type="InParanoid" id="A0A369K142"/>
<evidence type="ECO:0000256" key="1">
    <source>
        <dbReference type="SAM" id="MobiDB-lite"/>
    </source>
</evidence>
<comment type="caution">
    <text evidence="2">The sequence shown here is derived from an EMBL/GenBank/DDBJ whole genome shotgun (WGS) entry which is preliminary data.</text>
</comment>
<proteinExistence type="predicted"/>
<dbReference type="Proteomes" id="UP000076154">
    <property type="component" value="Unassembled WGS sequence"/>
</dbReference>
<protein>
    <submittedName>
        <fullName evidence="2">Uncharacterized protein</fullName>
    </submittedName>
</protein>
<accession>A0A369K142</accession>
<feature type="region of interest" description="Disordered" evidence="1">
    <location>
        <begin position="190"/>
        <end position="226"/>
    </location>
</feature>
<sequence>MLYPPFTSAIQTRLHAVVSMARKNKEVPTDKIEAVQADVKAYLHSLKVDLPVPNLTSFMTSGKGKIASSPSPEHVQPSMIVISIFIEPHDLCIQYHAFPLNGSYSPRVDSAFCELTGFPQRPYSVYDSLYQSFVQLPSFCCFGMGREEQLVLRPWSFTDQDCPGLTDLVGRMLNEEAVVKDLKGKRKALEWNEEDLGSSTPGASKHKKPRYMPEVTDPQVIDLTES</sequence>
<evidence type="ECO:0000313" key="3">
    <source>
        <dbReference type="Proteomes" id="UP000076154"/>
    </source>
</evidence>
<name>A0A369K142_HYPMA</name>
<evidence type="ECO:0000313" key="2">
    <source>
        <dbReference type="EMBL" id="RDB28341.1"/>
    </source>
</evidence>
<keyword evidence="3" id="KW-1185">Reference proteome</keyword>
<reference evidence="2" key="1">
    <citation type="submission" date="2018-04" db="EMBL/GenBank/DDBJ databases">
        <title>Whole genome sequencing of Hypsizygus marmoreus.</title>
        <authorList>
            <person name="Choi I.-G."/>
            <person name="Min B."/>
            <person name="Kim J.-G."/>
            <person name="Kim S."/>
            <person name="Oh Y.-L."/>
            <person name="Kong W.-S."/>
            <person name="Park H."/>
            <person name="Jeong J."/>
            <person name="Song E.-S."/>
        </authorList>
    </citation>
    <scope>NUCLEOTIDE SEQUENCE [LARGE SCALE GENOMIC DNA]</scope>
    <source>
        <strain evidence="2">51987-8</strain>
    </source>
</reference>